<keyword evidence="2" id="KW-0472">Membrane</keyword>
<dbReference type="Proteomes" id="UP000578077">
    <property type="component" value="Unassembled WGS sequence"/>
</dbReference>
<dbReference type="RefSeq" id="WP_184640527.1">
    <property type="nucleotide sequence ID" value="NZ_BAABKT010000035.1"/>
</dbReference>
<evidence type="ECO:0000256" key="2">
    <source>
        <dbReference type="SAM" id="Phobius"/>
    </source>
</evidence>
<comment type="caution">
    <text evidence="3">The sequence shown here is derived from an EMBL/GenBank/DDBJ whole genome shotgun (WGS) entry which is preliminary data.</text>
</comment>
<evidence type="ECO:0000313" key="4">
    <source>
        <dbReference type="Proteomes" id="UP000578077"/>
    </source>
</evidence>
<organism evidence="3 4">
    <name type="scientific">Streptomonospora salina</name>
    <dbReference type="NCBI Taxonomy" id="104205"/>
    <lineage>
        <taxon>Bacteria</taxon>
        <taxon>Bacillati</taxon>
        <taxon>Actinomycetota</taxon>
        <taxon>Actinomycetes</taxon>
        <taxon>Streptosporangiales</taxon>
        <taxon>Nocardiopsidaceae</taxon>
        <taxon>Streptomonospora</taxon>
    </lineage>
</organism>
<keyword evidence="4" id="KW-1185">Reference proteome</keyword>
<evidence type="ECO:0000256" key="1">
    <source>
        <dbReference type="SAM" id="MobiDB-lite"/>
    </source>
</evidence>
<keyword evidence="2" id="KW-0812">Transmembrane</keyword>
<proteinExistence type="predicted"/>
<evidence type="ECO:0000313" key="3">
    <source>
        <dbReference type="EMBL" id="MBB6001330.1"/>
    </source>
</evidence>
<feature type="region of interest" description="Disordered" evidence="1">
    <location>
        <begin position="27"/>
        <end position="52"/>
    </location>
</feature>
<dbReference type="AlphaFoldDB" id="A0A841ELZ2"/>
<protein>
    <submittedName>
        <fullName evidence="3">Uncharacterized protein</fullName>
    </submittedName>
</protein>
<name>A0A841ELZ2_9ACTN</name>
<dbReference type="EMBL" id="JACHLY010000002">
    <property type="protein sequence ID" value="MBB6001330.1"/>
    <property type="molecule type" value="Genomic_DNA"/>
</dbReference>
<reference evidence="3 4" key="1">
    <citation type="submission" date="2020-08" db="EMBL/GenBank/DDBJ databases">
        <title>Sequencing the genomes of 1000 actinobacteria strains.</title>
        <authorList>
            <person name="Klenk H.-P."/>
        </authorList>
    </citation>
    <scope>NUCLEOTIDE SEQUENCE [LARGE SCALE GENOMIC DNA]</scope>
    <source>
        <strain evidence="3 4">DSM 44593</strain>
    </source>
</reference>
<sequence length="88" mass="9614">MTDDPFHSVVTARDVFGAVQELRGEMRTNSGELKEARKEIDELKTGQDDHETRLRSMETWRARWPIASLGAAAGGAAALAAAILQYLG</sequence>
<accession>A0A841ELZ2</accession>
<gene>
    <name evidence="3" type="ORF">HNR25_005159</name>
</gene>
<feature type="transmembrane region" description="Helical" evidence="2">
    <location>
        <begin position="64"/>
        <end position="87"/>
    </location>
</feature>
<keyword evidence="2" id="KW-1133">Transmembrane helix</keyword>